<proteinExistence type="predicted"/>
<dbReference type="InterPro" id="IPR036291">
    <property type="entry name" value="NAD(P)-bd_dom_sf"/>
</dbReference>
<sequence>MVKFLVFGGGGKVAQHLARIGVKEGHEIHSVIRNDGHKEELEKVGAKVHISSLETATVPDITSLISSVHPEVVVFAAGAGGNPPGPEVIDYKGAVKVFDALEASNTKRLVLIGAVDVRTREKGWPDWYDEKDKDTSDRVWKAIPAYLEAKLKAEIELHTRKQIQYTVLRPGNLTLEPAGGVELGKTHLKATSRELVAKTILAVATERGTEGLTIDVMDGDGSISEEVAKVVKNKTDAWTG</sequence>
<dbReference type="AlphaFoldDB" id="A0A1B9H2E5"/>
<dbReference type="Proteomes" id="UP000092666">
    <property type="component" value="Unassembled WGS sequence"/>
</dbReference>
<keyword evidence="3" id="KW-1185">Reference proteome</keyword>
<dbReference type="Gene3D" id="3.40.50.720">
    <property type="entry name" value="NAD(P)-binding Rossmann-like Domain"/>
    <property type="match status" value="1"/>
</dbReference>
<evidence type="ECO:0000259" key="1">
    <source>
        <dbReference type="Pfam" id="PF13460"/>
    </source>
</evidence>
<feature type="domain" description="NAD(P)-binding" evidence="1">
    <location>
        <begin position="8"/>
        <end position="206"/>
    </location>
</feature>
<reference evidence="3" key="2">
    <citation type="submission" date="2013-12" db="EMBL/GenBank/DDBJ databases">
        <title>Evolution of pathogenesis and genome organization in the Tremellales.</title>
        <authorList>
            <person name="Cuomo C."/>
            <person name="Litvintseva A."/>
            <person name="Heitman J."/>
            <person name="Chen Y."/>
            <person name="Sun S."/>
            <person name="Springer D."/>
            <person name="Dromer F."/>
            <person name="Young S."/>
            <person name="Zeng Q."/>
            <person name="Chapman S."/>
            <person name="Gujja S."/>
            <person name="Saif S."/>
            <person name="Birren B."/>
        </authorList>
    </citation>
    <scope>NUCLEOTIDE SEQUENCE [LARGE SCALE GENOMIC DNA]</scope>
    <source>
        <strain evidence="3">BCC8398</strain>
    </source>
</reference>
<evidence type="ECO:0000313" key="2">
    <source>
        <dbReference type="EMBL" id="OCF37442.1"/>
    </source>
</evidence>
<dbReference type="OrthoDB" id="10254604at2759"/>
<dbReference type="PANTHER" id="PTHR15020">
    <property type="entry name" value="FLAVIN REDUCTASE-RELATED"/>
    <property type="match status" value="1"/>
</dbReference>
<accession>A0A1B9H2E5</accession>
<reference evidence="2 3" key="1">
    <citation type="submission" date="2013-07" db="EMBL/GenBank/DDBJ databases">
        <title>The Genome Sequence of Cryptococcus heveanensis BCC8398.</title>
        <authorList>
            <consortium name="The Broad Institute Genome Sequencing Platform"/>
            <person name="Cuomo C."/>
            <person name="Litvintseva A."/>
            <person name="Chen Y."/>
            <person name="Heitman J."/>
            <person name="Sun S."/>
            <person name="Springer D."/>
            <person name="Dromer F."/>
            <person name="Young S.K."/>
            <person name="Zeng Q."/>
            <person name="Gargeya S."/>
            <person name="Fitzgerald M."/>
            <person name="Abouelleil A."/>
            <person name="Alvarado L."/>
            <person name="Berlin A.M."/>
            <person name="Chapman S.B."/>
            <person name="Dewar J."/>
            <person name="Goldberg J."/>
            <person name="Griggs A."/>
            <person name="Gujja S."/>
            <person name="Hansen M."/>
            <person name="Howarth C."/>
            <person name="Imamovic A."/>
            <person name="Larimer J."/>
            <person name="McCowan C."/>
            <person name="Murphy C."/>
            <person name="Pearson M."/>
            <person name="Priest M."/>
            <person name="Roberts A."/>
            <person name="Saif S."/>
            <person name="Shea T."/>
            <person name="Sykes S."/>
            <person name="Wortman J."/>
            <person name="Nusbaum C."/>
            <person name="Birren B."/>
        </authorList>
    </citation>
    <scope>NUCLEOTIDE SEQUENCE [LARGE SCALE GENOMIC DNA]</scope>
    <source>
        <strain evidence="2 3">BCC8398</strain>
    </source>
</reference>
<gene>
    <name evidence="2" type="ORF">I316_00564</name>
</gene>
<dbReference type="PANTHER" id="PTHR15020:SF50">
    <property type="entry name" value="UPF0659 PROTEIN YMR090W"/>
    <property type="match status" value="1"/>
</dbReference>
<dbReference type="STRING" id="1296120.A0A1B9H2E5"/>
<organism evidence="2 3">
    <name type="scientific">Kwoniella heveanensis BCC8398</name>
    <dbReference type="NCBI Taxonomy" id="1296120"/>
    <lineage>
        <taxon>Eukaryota</taxon>
        <taxon>Fungi</taxon>
        <taxon>Dikarya</taxon>
        <taxon>Basidiomycota</taxon>
        <taxon>Agaricomycotina</taxon>
        <taxon>Tremellomycetes</taxon>
        <taxon>Tremellales</taxon>
        <taxon>Cryptococcaceae</taxon>
        <taxon>Kwoniella</taxon>
    </lineage>
</organism>
<dbReference type="InterPro" id="IPR016040">
    <property type="entry name" value="NAD(P)-bd_dom"/>
</dbReference>
<dbReference type="EMBL" id="KV700122">
    <property type="protein sequence ID" value="OCF37442.1"/>
    <property type="molecule type" value="Genomic_DNA"/>
</dbReference>
<name>A0A1B9H2E5_9TREE</name>
<protein>
    <recommendedName>
        <fullName evidence="1">NAD(P)-binding domain-containing protein</fullName>
    </recommendedName>
</protein>
<dbReference type="Pfam" id="PF13460">
    <property type="entry name" value="NAD_binding_10"/>
    <property type="match status" value="1"/>
</dbReference>
<dbReference type="SUPFAM" id="SSF51735">
    <property type="entry name" value="NAD(P)-binding Rossmann-fold domains"/>
    <property type="match status" value="1"/>
</dbReference>
<evidence type="ECO:0000313" key="3">
    <source>
        <dbReference type="Proteomes" id="UP000092666"/>
    </source>
</evidence>